<evidence type="ECO:0000256" key="10">
    <source>
        <dbReference type="ARBA" id="ARBA00038976"/>
    </source>
</evidence>
<evidence type="ECO:0000256" key="6">
    <source>
        <dbReference type="ARBA" id="ARBA00022833"/>
    </source>
</evidence>
<comment type="catalytic activity">
    <reaction evidence="9">
        <text>Hydrolysis of dipeptides, preferentially hydrophobic dipeptides including prolyl amino acids.</text>
        <dbReference type="EC" id="3.4.13.18"/>
    </reaction>
</comment>
<dbReference type="STRING" id="880526.GCA_000427365_02205"/>
<dbReference type="GO" id="GO:0070573">
    <property type="term" value="F:metallodipeptidase activity"/>
    <property type="evidence" value="ECO:0007669"/>
    <property type="project" value="TreeGrafter"/>
</dbReference>
<evidence type="ECO:0000256" key="13">
    <source>
        <dbReference type="ARBA" id="ARBA00071271"/>
    </source>
</evidence>
<dbReference type="OrthoDB" id="9773892at2"/>
<evidence type="ECO:0000256" key="12">
    <source>
        <dbReference type="ARBA" id="ARBA00061423"/>
    </source>
</evidence>
<keyword evidence="19" id="KW-0224">Dipeptidase</keyword>
<evidence type="ECO:0000256" key="5">
    <source>
        <dbReference type="ARBA" id="ARBA00022801"/>
    </source>
</evidence>
<keyword evidence="20" id="KW-1185">Reference proteome</keyword>
<dbReference type="Pfam" id="PF01546">
    <property type="entry name" value="Peptidase_M20"/>
    <property type="match status" value="1"/>
</dbReference>
<comment type="cofactor">
    <cofactor evidence="1">
        <name>Co(2+)</name>
        <dbReference type="ChEBI" id="CHEBI:48828"/>
    </cofactor>
</comment>
<dbReference type="InterPro" id="IPR011650">
    <property type="entry name" value="Peptidase_M20_dimer"/>
</dbReference>
<dbReference type="PIRSF" id="PIRSF016599">
    <property type="entry name" value="Xaa-His_dipept"/>
    <property type="match status" value="1"/>
</dbReference>
<dbReference type="PRINTS" id="PR00934">
    <property type="entry name" value="XHISDIPTASE"/>
</dbReference>
<dbReference type="EMBL" id="UGVL01000001">
    <property type="protein sequence ID" value="SUE34391.1"/>
    <property type="molecule type" value="Genomic_DNA"/>
</dbReference>
<protein>
    <recommendedName>
        <fullName evidence="13">Cytosol non-specific dipeptidase</fullName>
        <ecNumber evidence="10">3.4.13.18</ecNumber>
    </recommendedName>
    <alternativeName>
        <fullName evidence="16">Aminoacyl-histidine dipeptidase</fullName>
    </alternativeName>
    <alternativeName>
        <fullName evidence="15">Beta-alanyl-histidine dipeptidase</fullName>
    </alternativeName>
    <alternativeName>
        <fullName evidence="14">Carnosinase</fullName>
    </alternativeName>
    <alternativeName>
        <fullName evidence="11">Peptidase D</fullName>
    </alternativeName>
    <alternativeName>
        <fullName evidence="17">Xaa-His dipeptidase</fullName>
    </alternativeName>
</protein>
<keyword evidence="6" id="KW-0862">Zinc</keyword>
<dbReference type="InterPro" id="IPR002933">
    <property type="entry name" value="Peptidase_M20"/>
</dbReference>
<evidence type="ECO:0000256" key="17">
    <source>
        <dbReference type="ARBA" id="ARBA00078074"/>
    </source>
</evidence>
<dbReference type="RefSeq" id="WP_027291737.1">
    <property type="nucleotide sequence ID" value="NZ_UGVL01000001.1"/>
</dbReference>
<dbReference type="FunFam" id="3.40.630.10:FF:000015">
    <property type="entry name" value="Aminoacyl-histidine dipeptidase PepD"/>
    <property type="match status" value="1"/>
</dbReference>
<dbReference type="Pfam" id="PF07687">
    <property type="entry name" value="M20_dimer"/>
    <property type="match status" value="1"/>
</dbReference>
<keyword evidence="3" id="KW-0645">Protease</keyword>
<dbReference type="FunFam" id="3.40.630.10:FF:000018">
    <property type="entry name" value="Aminoacyl-histidine dipeptidase PepD"/>
    <property type="match status" value="1"/>
</dbReference>
<dbReference type="AlphaFoldDB" id="A0A379MRV8"/>
<reference evidence="19 20" key="1">
    <citation type="submission" date="2018-06" db="EMBL/GenBank/DDBJ databases">
        <authorList>
            <consortium name="Pathogen Informatics"/>
            <person name="Doyle S."/>
        </authorList>
    </citation>
    <scope>NUCLEOTIDE SEQUENCE [LARGE SCALE GENOMIC DNA]</scope>
    <source>
        <strain evidence="19 20">NCTC11190</strain>
    </source>
</reference>
<dbReference type="CDD" id="cd03890">
    <property type="entry name" value="M20_pepD"/>
    <property type="match status" value="1"/>
</dbReference>
<accession>A0A379MRV8</accession>
<dbReference type="NCBIfam" id="TIGR01893">
    <property type="entry name" value="aa-his-dipept"/>
    <property type="match status" value="1"/>
</dbReference>
<evidence type="ECO:0000256" key="8">
    <source>
        <dbReference type="ARBA" id="ARBA00023285"/>
    </source>
</evidence>
<evidence type="ECO:0000256" key="3">
    <source>
        <dbReference type="ARBA" id="ARBA00022670"/>
    </source>
</evidence>
<evidence type="ECO:0000256" key="2">
    <source>
        <dbReference type="ARBA" id="ARBA00001947"/>
    </source>
</evidence>
<organism evidence="19 20">
    <name type="scientific">Rikenella microfusus</name>
    <dbReference type="NCBI Taxonomy" id="28139"/>
    <lineage>
        <taxon>Bacteria</taxon>
        <taxon>Pseudomonadati</taxon>
        <taxon>Bacteroidota</taxon>
        <taxon>Bacteroidia</taxon>
        <taxon>Bacteroidales</taxon>
        <taxon>Rikenellaceae</taxon>
        <taxon>Rikenella</taxon>
    </lineage>
</organism>
<keyword evidence="4" id="KW-0479">Metal-binding</keyword>
<evidence type="ECO:0000313" key="19">
    <source>
        <dbReference type="EMBL" id="SUE34391.1"/>
    </source>
</evidence>
<evidence type="ECO:0000313" key="20">
    <source>
        <dbReference type="Proteomes" id="UP000255233"/>
    </source>
</evidence>
<dbReference type="Gene3D" id="3.40.630.10">
    <property type="entry name" value="Zn peptidases"/>
    <property type="match status" value="2"/>
</dbReference>
<evidence type="ECO:0000256" key="15">
    <source>
        <dbReference type="ARBA" id="ARBA00076004"/>
    </source>
</evidence>
<sequence length="479" mass="52167">MKEITELEPKALWKQFAKVCSIPHPSKHEEKIRQYVIGFAEEHGLEYRQDTVGNVVVCKPAAAGYEGHPTVVLQAHMDMVPQKNSDLKFNFETDPIQPYVDGEWVKARGTTLGADDGMGVSAMLAILEGKDIPHPALECLFTVDEETGLTGANQLGTDMLKGSILINLDSEDEGELYVGCAGAVNVTAHFEYKEEAAPDDCVGYEVSLSGLKGGHSGLEIILQRGNANKLLARFLRENPCASVSTIDAGGLRNAIPREAKAVVAVPEDQAAAFEQAAAAFEKTIRRELSHVEDGIRFGVKRIDVPAIVASRDFRSRFIAALTAMPNGIMRMSDTVPGLVETSTNLSRIEMACGKAQLLFMVRCMVNYGKKQVVAMIDSVVTLAGGRIEAQGDYDGWAPNPDSKILHVMKEGYERLFGKTPEVKAIHAGLECGIIGAKYPQLDMISIGPTMRFPHSPDEKVDIASVAKFYDFLLDTLKNL</sequence>
<keyword evidence="7" id="KW-0482">Metalloprotease</keyword>
<comment type="cofactor">
    <cofactor evidence="2">
        <name>Zn(2+)</name>
        <dbReference type="ChEBI" id="CHEBI:29105"/>
    </cofactor>
</comment>
<evidence type="ECO:0000256" key="1">
    <source>
        <dbReference type="ARBA" id="ARBA00001941"/>
    </source>
</evidence>
<gene>
    <name evidence="19" type="primary">pepD_3</name>
    <name evidence="19" type="ORF">NCTC11190_01614</name>
</gene>
<name>A0A379MRV8_9BACT</name>
<dbReference type="PANTHER" id="PTHR43501">
    <property type="entry name" value="CYTOSOL NON-SPECIFIC DIPEPTIDASE"/>
    <property type="match status" value="1"/>
</dbReference>
<keyword evidence="5 19" id="KW-0378">Hydrolase</keyword>
<dbReference type="GO" id="GO:0046872">
    <property type="term" value="F:metal ion binding"/>
    <property type="evidence" value="ECO:0007669"/>
    <property type="project" value="UniProtKB-KW"/>
</dbReference>
<keyword evidence="8" id="KW-0170">Cobalt</keyword>
<dbReference type="PANTHER" id="PTHR43501:SF1">
    <property type="entry name" value="CYTOSOL NON-SPECIFIC DIPEPTIDASE"/>
    <property type="match status" value="1"/>
</dbReference>
<feature type="domain" description="Peptidase M20 dimerisation" evidence="18">
    <location>
        <begin position="207"/>
        <end position="289"/>
    </location>
</feature>
<dbReference type="EC" id="3.4.13.18" evidence="10"/>
<evidence type="ECO:0000256" key="7">
    <source>
        <dbReference type="ARBA" id="ARBA00023049"/>
    </source>
</evidence>
<evidence type="ECO:0000256" key="4">
    <source>
        <dbReference type="ARBA" id="ARBA00022723"/>
    </source>
</evidence>
<dbReference type="GO" id="GO:0005829">
    <property type="term" value="C:cytosol"/>
    <property type="evidence" value="ECO:0007669"/>
    <property type="project" value="TreeGrafter"/>
</dbReference>
<dbReference type="Proteomes" id="UP000255233">
    <property type="component" value="Unassembled WGS sequence"/>
</dbReference>
<evidence type="ECO:0000256" key="14">
    <source>
        <dbReference type="ARBA" id="ARBA00075285"/>
    </source>
</evidence>
<evidence type="ECO:0000256" key="16">
    <source>
        <dbReference type="ARBA" id="ARBA00077688"/>
    </source>
</evidence>
<evidence type="ECO:0000256" key="9">
    <source>
        <dbReference type="ARBA" id="ARBA00036421"/>
    </source>
</evidence>
<dbReference type="SUPFAM" id="SSF53187">
    <property type="entry name" value="Zn-dependent exopeptidases"/>
    <property type="match status" value="1"/>
</dbReference>
<dbReference type="GO" id="GO:0006508">
    <property type="term" value="P:proteolysis"/>
    <property type="evidence" value="ECO:0007669"/>
    <property type="project" value="UniProtKB-KW"/>
</dbReference>
<proteinExistence type="inferred from homology"/>
<evidence type="ECO:0000259" key="18">
    <source>
        <dbReference type="Pfam" id="PF07687"/>
    </source>
</evidence>
<evidence type="ECO:0000256" key="11">
    <source>
        <dbReference type="ARBA" id="ARBA00044252"/>
    </source>
</evidence>
<comment type="similarity">
    <text evidence="12">Belongs to the peptidase M20C family.</text>
</comment>
<dbReference type="InterPro" id="IPR001160">
    <property type="entry name" value="Peptidase_M20C"/>
</dbReference>